<evidence type="ECO:0000256" key="6">
    <source>
        <dbReference type="ARBA" id="ARBA00022490"/>
    </source>
</evidence>
<dbReference type="EMBL" id="JAEPBH010000051">
    <property type="protein sequence ID" value="MBK4716724.1"/>
    <property type="molecule type" value="Genomic_DNA"/>
</dbReference>
<dbReference type="Pfam" id="PF02108">
    <property type="entry name" value="FliH"/>
    <property type="match status" value="1"/>
</dbReference>
<evidence type="ECO:0000259" key="11">
    <source>
        <dbReference type="Pfam" id="PF02108"/>
    </source>
</evidence>
<dbReference type="AlphaFoldDB" id="A0A8K0V3C5"/>
<proteinExistence type="inferred from homology"/>
<sequence length="237" mass="26330">MSDAQHKGSWRRWMPDDLNDPFNAPLEEMPADTAGGDERSAEDVKAELQRLRHHAQQQGYAEGLKKGEEEGRMQGYASGLEEGKKAGVEQGLALAKAEQQAITERFNALLKDFNATLEGLDEVIPARLVQMALTAARQVIGQAPVADASALVDQVRRLLHEETLFNRQPQLWVSPEDYPLLQEQLGSTLEHHGWQLYSDGKILRGGCRISSVDGELDATLDTRWETLCSLAQTESRV</sequence>
<gene>
    <name evidence="12" type="primary">fliH</name>
    <name evidence="12" type="ORF">JJB97_15585</name>
</gene>
<keyword evidence="8" id="KW-0653">Protein transport</keyword>
<feature type="compositionally biased region" description="Basic and acidic residues" evidence="10">
    <location>
        <begin position="36"/>
        <end position="50"/>
    </location>
</feature>
<keyword evidence="9" id="KW-1006">Bacterial flagellum protein export</keyword>
<comment type="subcellular location">
    <subcellularLocation>
        <location evidence="2">Cytoplasm</location>
    </subcellularLocation>
</comment>
<keyword evidence="7" id="KW-1005">Bacterial flagellum biogenesis</keyword>
<protein>
    <recommendedName>
        <fullName evidence="4">Flagellar assembly protein FliH</fullName>
    </recommendedName>
</protein>
<keyword evidence="12" id="KW-0969">Cilium</keyword>
<evidence type="ECO:0000256" key="5">
    <source>
        <dbReference type="ARBA" id="ARBA00022448"/>
    </source>
</evidence>
<keyword evidence="5" id="KW-0813">Transport</keyword>
<reference evidence="12" key="1">
    <citation type="submission" date="2021-01" db="EMBL/GenBank/DDBJ databases">
        <title>Intestinitalea alba gen. nov., sp. nov., a novel genus of the family Enterobacteriaceae, isolated from the gut of the plastic-eating mealworm Tenebrio molitor L.</title>
        <authorList>
            <person name="Yang Y."/>
        </authorList>
    </citation>
    <scope>NUCLEOTIDE SEQUENCE</scope>
    <source>
        <strain evidence="12">BIT-L3</strain>
    </source>
</reference>
<dbReference type="GO" id="GO:0015031">
    <property type="term" value="P:protein transport"/>
    <property type="evidence" value="ECO:0007669"/>
    <property type="project" value="UniProtKB-KW"/>
</dbReference>
<comment type="similarity">
    <text evidence="3">Belongs to the FliH family.</text>
</comment>
<comment type="caution">
    <text evidence="12">The sequence shown here is derived from an EMBL/GenBank/DDBJ whole genome shotgun (WGS) entry which is preliminary data.</text>
</comment>
<dbReference type="PRINTS" id="PR01003">
    <property type="entry name" value="FLGFLIH"/>
</dbReference>
<evidence type="ECO:0000256" key="10">
    <source>
        <dbReference type="SAM" id="MobiDB-lite"/>
    </source>
</evidence>
<dbReference type="PANTHER" id="PTHR34982">
    <property type="entry name" value="YOP PROTEINS TRANSLOCATION PROTEIN L"/>
    <property type="match status" value="1"/>
</dbReference>
<dbReference type="InterPro" id="IPR051472">
    <property type="entry name" value="T3SS_Stator/FliH"/>
</dbReference>
<keyword evidence="6" id="KW-0963">Cytoplasm</keyword>
<dbReference type="GO" id="GO:0009288">
    <property type="term" value="C:bacterial-type flagellum"/>
    <property type="evidence" value="ECO:0007669"/>
    <property type="project" value="InterPro"/>
</dbReference>
<evidence type="ECO:0000256" key="4">
    <source>
        <dbReference type="ARBA" id="ARBA00016507"/>
    </source>
</evidence>
<evidence type="ECO:0000256" key="9">
    <source>
        <dbReference type="ARBA" id="ARBA00023225"/>
    </source>
</evidence>
<feature type="domain" description="Flagellar assembly protein FliH/Type III secretion system HrpE" evidence="11">
    <location>
        <begin position="102"/>
        <end position="227"/>
    </location>
</feature>
<dbReference type="GO" id="GO:0005829">
    <property type="term" value="C:cytosol"/>
    <property type="evidence" value="ECO:0007669"/>
    <property type="project" value="TreeGrafter"/>
</dbReference>
<keyword evidence="12" id="KW-0966">Cell projection</keyword>
<dbReference type="RefSeq" id="WP_238714953.1">
    <property type="nucleotide sequence ID" value="NZ_JAEPBH010000051.1"/>
</dbReference>
<dbReference type="GO" id="GO:0071973">
    <property type="term" value="P:bacterial-type flagellum-dependent cell motility"/>
    <property type="evidence" value="ECO:0007669"/>
    <property type="project" value="InterPro"/>
</dbReference>
<organism evidence="12 13">
    <name type="scientific">Tenebrionibacter intestinalis</name>
    <dbReference type="NCBI Taxonomy" id="2799638"/>
    <lineage>
        <taxon>Bacteria</taxon>
        <taxon>Pseudomonadati</taxon>
        <taxon>Pseudomonadota</taxon>
        <taxon>Gammaproteobacteria</taxon>
        <taxon>Enterobacterales</taxon>
        <taxon>Enterobacteriaceae</taxon>
        <taxon>Tenebrionibacter/Tenebrionicola group</taxon>
        <taxon>Tenebrionibacter</taxon>
    </lineage>
</organism>
<feature type="region of interest" description="Disordered" evidence="10">
    <location>
        <begin position="1"/>
        <end position="69"/>
    </location>
</feature>
<evidence type="ECO:0000256" key="1">
    <source>
        <dbReference type="ARBA" id="ARBA00003041"/>
    </source>
</evidence>
<keyword evidence="13" id="KW-1185">Reference proteome</keyword>
<evidence type="ECO:0000256" key="7">
    <source>
        <dbReference type="ARBA" id="ARBA00022795"/>
    </source>
</evidence>
<accession>A0A8K0V3C5</accession>
<dbReference type="Proteomes" id="UP000659047">
    <property type="component" value="Unassembled WGS sequence"/>
</dbReference>
<dbReference type="GO" id="GO:0044781">
    <property type="term" value="P:bacterial-type flagellum organization"/>
    <property type="evidence" value="ECO:0007669"/>
    <property type="project" value="UniProtKB-KW"/>
</dbReference>
<evidence type="ECO:0000256" key="8">
    <source>
        <dbReference type="ARBA" id="ARBA00022927"/>
    </source>
</evidence>
<dbReference type="InterPro" id="IPR018035">
    <property type="entry name" value="Flagellar_FliH/T3SS_HrpE"/>
</dbReference>
<evidence type="ECO:0000313" key="12">
    <source>
        <dbReference type="EMBL" id="MBK4716724.1"/>
    </source>
</evidence>
<comment type="function">
    <text evidence="1">Needed for flagellar regrowth and assembly.</text>
</comment>
<evidence type="ECO:0000256" key="3">
    <source>
        <dbReference type="ARBA" id="ARBA00006602"/>
    </source>
</evidence>
<keyword evidence="12" id="KW-0282">Flagellum</keyword>
<evidence type="ECO:0000313" key="13">
    <source>
        <dbReference type="Proteomes" id="UP000659047"/>
    </source>
</evidence>
<evidence type="ECO:0000256" key="2">
    <source>
        <dbReference type="ARBA" id="ARBA00004496"/>
    </source>
</evidence>
<dbReference type="SUPFAM" id="SSF160527">
    <property type="entry name" value="V-type ATPase subunit E-like"/>
    <property type="match status" value="1"/>
</dbReference>
<dbReference type="PANTHER" id="PTHR34982:SF1">
    <property type="entry name" value="FLAGELLAR ASSEMBLY PROTEIN FLIH"/>
    <property type="match status" value="1"/>
</dbReference>
<name>A0A8K0V3C5_9ENTR</name>
<dbReference type="GO" id="GO:0003774">
    <property type="term" value="F:cytoskeletal motor activity"/>
    <property type="evidence" value="ECO:0007669"/>
    <property type="project" value="InterPro"/>
</dbReference>
<dbReference type="InterPro" id="IPR000563">
    <property type="entry name" value="Flag_FliH"/>
</dbReference>